<dbReference type="RefSeq" id="WP_173742798.1">
    <property type="nucleotide sequence ID" value="NZ_JAAIPF010000006.1"/>
</dbReference>
<comment type="similarity">
    <text evidence="1">Belongs to the anaerobic coproporphyrinogen-III oxidase family. HemW subfamily.</text>
</comment>
<dbReference type="InterPro" id="IPR007197">
    <property type="entry name" value="rSAM"/>
</dbReference>
<evidence type="ECO:0000256" key="6">
    <source>
        <dbReference type="ARBA" id="ARBA00023004"/>
    </source>
</evidence>
<feature type="domain" description="Radical SAM core" evidence="10">
    <location>
        <begin position="4"/>
        <end position="235"/>
    </location>
</feature>
<dbReference type="PROSITE" id="PS51918">
    <property type="entry name" value="RADICAL_SAM"/>
    <property type="match status" value="1"/>
</dbReference>
<dbReference type="InterPro" id="IPR004559">
    <property type="entry name" value="HemW-like"/>
</dbReference>
<dbReference type="SFLD" id="SFLDF00562">
    <property type="entry name" value="HemN-like__clustered_with_heat"/>
    <property type="match status" value="1"/>
</dbReference>
<reference evidence="11 12" key="1">
    <citation type="journal article" date="2020" name="Cell Host Microbe">
        <title>Functional and Genomic Variation between Human-Derived Isolates of Lachnospiraceae Reveals Inter- and Intra-Species Diversity.</title>
        <authorList>
            <person name="Sorbara M.T."/>
            <person name="Littmann E.R."/>
            <person name="Fontana E."/>
            <person name="Moody T.U."/>
            <person name="Kohout C.E."/>
            <person name="Gjonbalaj M."/>
            <person name="Eaton V."/>
            <person name="Seok R."/>
            <person name="Leiner I.M."/>
            <person name="Pamer E.G."/>
        </authorList>
    </citation>
    <scope>NUCLEOTIDE SEQUENCE [LARGE SCALE GENOMIC DNA]</scope>
    <source>
        <strain evidence="11 12">MSK.20.11</strain>
    </source>
</reference>
<evidence type="ECO:0000256" key="8">
    <source>
        <dbReference type="ARBA" id="ARBA00023186"/>
    </source>
</evidence>
<dbReference type="SFLD" id="SFLDG01065">
    <property type="entry name" value="anaerobic_coproporphyrinogen-I"/>
    <property type="match status" value="1"/>
</dbReference>
<dbReference type="PANTHER" id="PTHR13932">
    <property type="entry name" value="COPROPORPHYRINIGEN III OXIDASE"/>
    <property type="match status" value="1"/>
</dbReference>
<proteinExistence type="inferred from homology"/>
<sequence>MKNRKENSPMEIYIHIPFCIRKCDYCDFLSGPSGPEEQADYVQALLREIQAVEEGEGRSVSSIFIGGGTPSVLDERLLGDILREIRNRFKMEEDAEITIEVNPGTANIGKLQAYREMGINRLSIGLQSPEDRELKILGRIHNYGQFLETYQEARTVGFDNINIDLMSAIPDQTYEGWVKNLRTVAELEPEHISAYSLIVEEGTPFAARKLNLPDEDTEYNMYEATAQILKEYGFEQYEISNYARKGRECRHNVGYWTRQDYLGFGLGASSLYGKERFANTADMKKYLKNSKNPEKIREKEPSLTREDEMAEFMFLGLRMTKGISKADFQRCFGCTIESVYGEVLEKYESMELLLEKDGRIFLSREGIHVSNSIMAEFLL</sequence>
<dbReference type="Pfam" id="PF06969">
    <property type="entry name" value="HemN_C"/>
    <property type="match status" value="1"/>
</dbReference>
<dbReference type="InterPro" id="IPR058240">
    <property type="entry name" value="rSAM_sf"/>
</dbReference>
<dbReference type="SUPFAM" id="SSF102114">
    <property type="entry name" value="Radical SAM enzymes"/>
    <property type="match status" value="1"/>
</dbReference>
<dbReference type="Proteomes" id="UP000822152">
    <property type="component" value="Unassembled WGS sequence"/>
</dbReference>
<evidence type="ECO:0000256" key="9">
    <source>
        <dbReference type="RuleBase" id="RU364116"/>
    </source>
</evidence>
<keyword evidence="3 9" id="KW-0349">Heme</keyword>
<dbReference type="NCBIfam" id="TIGR00539">
    <property type="entry name" value="hemN_rel"/>
    <property type="match status" value="1"/>
</dbReference>
<gene>
    <name evidence="11" type="ORF">G4952_04455</name>
</gene>
<dbReference type="SMART" id="SM00729">
    <property type="entry name" value="Elp3"/>
    <property type="match status" value="1"/>
</dbReference>
<accession>A0ABX2GLF5</accession>
<evidence type="ECO:0000313" key="12">
    <source>
        <dbReference type="Proteomes" id="UP000822152"/>
    </source>
</evidence>
<keyword evidence="6 9" id="KW-0408">Iron</keyword>
<keyword evidence="5 9" id="KW-0479">Metal-binding</keyword>
<keyword evidence="8 9" id="KW-0143">Chaperone</keyword>
<dbReference type="InterPro" id="IPR010723">
    <property type="entry name" value="HemN_C"/>
</dbReference>
<evidence type="ECO:0000256" key="5">
    <source>
        <dbReference type="ARBA" id="ARBA00022723"/>
    </source>
</evidence>
<keyword evidence="9" id="KW-0963">Cytoplasm</keyword>
<evidence type="ECO:0000313" key="11">
    <source>
        <dbReference type="EMBL" id="NSF73087.1"/>
    </source>
</evidence>
<organism evidence="11 12">
    <name type="scientific">Blautia wexlerae</name>
    <dbReference type="NCBI Taxonomy" id="418240"/>
    <lineage>
        <taxon>Bacteria</taxon>
        <taxon>Bacillati</taxon>
        <taxon>Bacillota</taxon>
        <taxon>Clostridia</taxon>
        <taxon>Lachnospirales</taxon>
        <taxon>Lachnospiraceae</taxon>
        <taxon>Blautia</taxon>
    </lineage>
</organism>
<evidence type="ECO:0000256" key="1">
    <source>
        <dbReference type="ARBA" id="ARBA00006100"/>
    </source>
</evidence>
<evidence type="ECO:0000256" key="7">
    <source>
        <dbReference type="ARBA" id="ARBA00023014"/>
    </source>
</evidence>
<keyword evidence="12" id="KW-1185">Reference proteome</keyword>
<dbReference type="PANTHER" id="PTHR13932:SF5">
    <property type="entry name" value="RADICAL S-ADENOSYL METHIONINE DOMAIN-CONTAINING PROTEIN 1, MITOCHONDRIAL"/>
    <property type="match status" value="1"/>
</dbReference>
<dbReference type="InterPro" id="IPR013785">
    <property type="entry name" value="Aldolase_TIM"/>
</dbReference>
<comment type="caution">
    <text evidence="11">The sequence shown here is derived from an EMBL/GenBank/DDBJ whole genome shotgun (WGS) entry which is preliminary data.</text>
</comment>
<dbReference type="Pfam" id="PF04055">
    <property type="entry name" value="Radical_SAM"/>
    <property type="match status" value="1"/>
</dbReference>
<evidence type="ECO:0000256" key="2">
    <source>
        <dbReference type="ARBA" id="ARBA00017228"/>
    </source>
</evidence>
<name>A0ABX2GLF5_9FIRM</name>
<comment type="function">
    <text evidence="9">Probably acts as a heme chaperone, transferring heme to an unknown acceptor. Binds one molecule of heme per monomer, possibly covalently. Binds 1 [4Fe-4S] cluster. The cluster is coordinated with 3 cysteines and an exchangeable S-adenosyl-L-methionine.</text>
</comment>
<dbReference type="SFLD" id="SFLDF00288">
    <property type="entry name" value="HemN-like__clustered_with_nucl"/>
    <property type="match status" value="1"/>
</dbReference>
<comment type="subcellular location">
    <subcellularLocation>
        <location evidence="9">Cytoplasm</location>
    </subcellularLocation>
</comment>
<dbReference type="CDD" id="cd01335">
    <property type="entry name" value="Radical_SAM"/>
    <property type="match status" value="1"/>
</dbReference>
<dbReference type="InterPro" id="IPR006638">
    <property type="entry name" value="Elp3/MiaA/NifB-like_rSAM"/>
</dbReference>
<evidence type="ECO:0000256" key="4">
    <source>
        <dbReference type="ARBA" id="ARBA00022691"/>
    </source>
</evidence>
<keyword evidence="7 9" id="KW-0411">Iron-sulfur</keyword>
<protein>
    <recommendedName>
        <fullName evidence="2 9">Heme chaperone HemW</fullName>
    </recommendedName>
</protein>
<evidence type="ECO:0000259" key="10">
    <source>
        <dbReference type="PROSITE" id="PS51918"/>
    </source>
</evidence>
<keyword evidence="4 9" id="KW-0949">S-adenosyl-L-methionine</keyword>
<keyword evidence="9" id="KW-0004">4Fe-4S</keyword>
<dbReference type="InterPro" id="IPR034505">
    <property type="entry name" value="Coproporphyrinogen-III_oxidase"/>
</dbReference>
<dbReference type="EMBL" id="JAAIPF010000006">
    <property type="protein sequence ID" value="NSF73087.1"/>
    <property type="molecule type" value="Genomic_DNA"/>
</dbReference>
<dbReference type="Gene3D" id="3.20.20.70">
    <property type="entry name" value="Aldolase class I"/>
    <property type="match status" value="1"/>
</dbReference>
<dbReference type="SFLD" id="SFLDS00029">
    <property type="entry name" value="Radical_SAM"/>
    <property type="match status" value="1"/>
</dbReference>
<evidence type="ECO:0000256" key="3">
    <source>
        <dbReference type="ARBA" id="ARBA00022617"/>
    </source>
</evidence>